<comment type="similarity">
    <text evidence="3">Belongs to the CcmB/CycW/HelB family.</text>
</comment>
<dbReference type="GO" id="GO:1903607">
    <property type="term" value="P:cytochrome c biosynthetic process"/>
    <property type="evidence" value="ECO:0007669"/>
    <property type="project" value="TreeGrafter"/>
</dbReference>
<evidence type="ECO:0000256" key="6">
    <source>
        <dbReference type="ARBA" id="ARBA00022475"/>
    </source>
</evidence>
<feature type="transmembrane region" description="Helical" evidence="12">
    <location>
        <begin position="21"/>
        <end position="41"/>
    </location>
</feature>
<evidence type="ECO:0000313" key="13">
    <source>
        <dbReference type="EMBL" id="AXG99914.1"/>
    </source>
</evidence>
<organism evidence="13 14">
    <name type="scientific">Deinococcus wulumuqiensis</name>
    <dbReference type="NCBI Taxonomy" id="980427"/>
    <lineage>
        <taxon>Bacteria</taxon>
        <taxon>Thermotogati</taxon>
        <taxon>Deinococcota</taxon>
        <taxon>Deinococci</taxon>
        <taxon>Deinococcales</taxon>
        <taxon>Deinococcaceae</taxon>
        <taxon>Deinococcus</taxon>
    </lineage>
</organism>
<evidence type="ECO:0000256" key="7">
    <source>
        <dbReference type="ARBA" id="ARBA00022519"/>
    </source>
</evidence>
<accession>A0A345IJP2</accession>
<evidence type="ECO:0000313" key="14">
    <source>
        <dbReference type="Proteomes" id="UP000253744"/>
    </source>
</evidence>
<dbReference type="STRING" id="1288484.GCA_000348665_01142"/>
<sequence>MRAALGVFLKDLRLEGRSKDVLSTTLFFAGLVVLIMGFAFGPDLSKMRDAAAGVLWCALAFASVLAAGRAWAGEQESGALESLLLYPVAHEWLYLGKAAANALLMLVLGAVTAGLTAIFFDVQFASPGLLALTLVLGVLGLSLVTTFYSAITVNLRAKEALLPVLSFPIIIPVMIGAVKSTVLLTGGFNPDDYWAWTRLLLGFDVVTLLVATFAFPHAVES</sequence>
<feature type="transmembrane region" description="Helical" evidence="12">
    <location>
        <begin position="126"/>
        <end position="148"/>
    </location>
</feature>
<evidence type="ECO:0000256" key="9">
    <source>
        <dbReference type="ARBA" id="ARBA00022748"/>
    </source>
</evidence>
<gene>
    <name evidence="13" type="ORF">DVJ83_13190</name>
</gene>
<feature type="transmembrane region" description="Helical" evidence="12">
    <location>
        <begin position="193"/>
        <end position="215"/>
    </location>
</feature>
<keyword evidence="8 12" id="KW-0812">Transmembrane</keyword>
<evidence type="ECO:0000256" key="12">
    <source>
        <dbReference type="SAM" id="Phobius"/>
    </source>
</evidence>
<dbReference type="PIRSF" id="PIRSF002764">
    <property type="entry name" value="CcmB"/>
    <property type="match status" value="1"/>
</dbReference>
<comment type="function">
    <text evidence="1">Required for the export of heme to the periplasm for the biogenesis of c-type cytochromes.</text>
</comment>
<dbReference type="PANTHER" id="PTHR30070">
    <property type="entry name" value="HEME EXPORTER PROTEIN B"/>
    <property type="match status" value="1"/>
</dbReference>
<keyword evidence="11 12" id="KW-0472">Membrane</keyword>
<keyword evidence="6" id="KW-1003">Cell membrane</keyword>
<evidence type="ECO:0000256" key="4">
    <source>
        <dbReference type="ARBA" id="ARBA00016452"/>
    </source>
</evidence>
<feature type="transmembrane region" description="Helical" evidence="12">
    <location>
        <begin position="53"/>
        <end position="72"/>
    </location>
</feature>
<dbReference type="InterPro" id="IPR026031">
    <property type="entry name" value="Cyt_c_CcmB_bac"/>
</dbReference>
<dbReference type="GO" id="GO:0017004">
    <property type="term" value="P:cytochrome complex assembly"/>
    <property type="evidence" value="ECO:0007669"/>
    <property type="project" value="UniProtKB-KW"/>
</dbReference>
<keyword evidence="5" id="KW-0813">Transport</keyword>
<feature type="transmembrane region" description="Helical" evidence="12">
    <location>
        <begin position="92"/>
        <end position="120"/>
    </location>
</feature>
<name>A0A345IJP2_9DEIO</name>
<evidence type="ECO:0000256" key="10">
    <source>
        <dbReference type="ARBA" id="ARBA00022989"/>
    </source>
</evidence>
<dbReference type="Proteomes" id="UP000253744">
    <property type="component" value="Chromosome"/>
</dbReference>
<dbReference type="EMBL" id="CP031158">
    <property type="protein sequence ID" value="AXG99914.1"/>
    <property type="molecule type" value="Genomic_DNA"/>
</dbReference>
<keyword evidence="7" id="KW-0997">Cell inner membrane</keyword>
<proteinExistence type="inferred from homology"/>
<evidence type="ECO:0000256" key="1">
    <source>
        <dbReference type="ARBA" id="ARBA00002442"/>
    </source>
</evidence>
<comment type="subcellular location">
    <subcellularLocation>
        <location evidence="2">Cell inner membrane</location>
        <topology evidence="2">Multi-pass membrane protein</topology>
    </subcellularLocation>
</comment>
<keyword evidence="10 12" id="KW-1133">Transmembrane helix</keyword>
<dbReference type="KEGG" id="dwu:DVJ83_13190"/>
<dbReference type="Pfam" id="PF03379">
    <property type="entry name" value="CcmB"/>
    <property type="match status" value="1"/>
</dbReference>
<dbReference type="GO" id="GO:0005886">
    <property type="term" value="C:plasma membrane"/>
    <property type="evidence" value="ECO:0007669"/>
    <property type="project" value="UniProtKB-SubCell"/>
</dbReference>
<dbReference type="GO" id="GO:0015232">
    <property type="term" value="F:heme transmembrane transporter activity"/>
    <property type="evidence" value="ECO:0007669"/>
    <property type="project" value="InterPro"/>
</dbReference>
<evidence type="ECO:0000256" key="11">
    <source>
        <dbReference type="ARBA" id="ARBA00023136"/>
    </source>
</evidence>
<dbReference type="RefSeq" id="WP_114672648.1">
    <property type="nucleotide sequence ID" value="NZ_CP031158.1"/>
</dbReference>
<protein>
    <recommendedName>
        <fullName evidence="4">Heme exporter protein B</fullName>
    </recommendedName>
</protein>
<reference evidence="13 14" key="1">
    <citation type="submission" date="2018-07" db="EMBL/GenBank/DDBJ databases">
        <title>Complete Genome and Methylome Analysis of Deinococcus wulumuqiensis NEB 479.</title>
        <authorList>
            <person name="Fomenkov A."/>
            <person name="Luyten Y."/>
            <person name="Vincze T."/>
            <person name="Anton B.P."/>
            <person name="Clark T."/>
            <person name="Roberts R.J."/>
            <person name="Morgan R.D."/>
        </authorList>
    </citation>
    <scope>NUCLEOTIDE SEQUENCE [LARGE SCALE GENOMIC DNA]</scope>
    <source>
        <strain evidence="13 14">NEB 479</strain>
    </source>
</reference>
<dbReference type="AlphaFoldDB" id="A0A345IJP2"/>
<keyword evidence="9" id="KW-0201">Cytochrome c-type biogenesis</keyword>
<evidence type="ECO:0000256" key="2">
    <source>
        <dbReference type="ARBA" id="ARBA00004429"/>
    </source>
</evidence>
<evidence type="ECO:0000256" key="3">
    <source>
        <dbReference type="ARBA" id="ARBA00010544"/>
    </source>
</evidence>
<dbReference type="PRINTS" id="PR01414">
    <property type="entry name" value="CCMBBIOGNSIS"/>
</dbReference>
<feature type="transmembrane region" description="Helical" evidence="12">
    <location>
        <begin position="160"/>
        <end position="178"/>
    </location>
</feature>
<dbReference type="InterPro" id="IPR003544">
    <property type="entry name" value="Cyt_c_biogenesis_CcmB"/>
</dbReference>
<evidence type="ECO:0000256" key="5">
    <source>
        <dbReference type="ARBA" id="ARBA00022448"/>
    </source>
</evidence>
<evidence type="ECO:0000256" key="8">
    <source>
        <dbReference type="ARBA" id="ARBA00022692"/>
    </source>
</evidence>
<dbReference type="PANTHER" id="PTHR30070:SF1">
    <property type="entry name" value="CYTOCHROME C BIOGENESIS B-RELATED"/>
    <property type="match status" value="1"/>
</dbReference>